<evidence type="ECO:0000256" key="2">
    <source>
        <dbReference type="ARBA" id="ARBA00022475"/>
    </source>
</evidence>
<dbReference type="InterPro" id="IPR025857">
    <property type="entry name" value="MacB_PCD"/>
</dbReference>
<keyword evidence="2" id="KW-1003">Cell membrane</keyword>
<dbReference type="AlphaFoldDB" id="F2NFC8"/>
<dbReference type="STRING" id="880072.Desac_2219"/>
<dbReference type="KEGG" id="dao:Desac_2219"/>
<comment type="similarity">
    <text evidence="6">Belongs to the ABC-4 integral membrane protein family.</text>
</comment>
<accession>F2NFC8</accession>
<name>F2NFC8_DESAR</name>
<evidence type="ECO:0000256" key="5">
    <source>
        <dbReference type="ARBA" id="ARBA00023136"/>
    </source>
</evidence>
<keyword evidence="11" id="KW-1185">Reference proteome</keyword>
<dbReference type="EMBL" id="CP002629">
    <property type="protein sequence ID" value="AEB10047.1"/>
    <property type="molecule type" value="Genomic_DNA"/>
</dbReference>
<keyword evidence="4 7" id="KW-1133">Transmembrane helix</keyword>
<keyword evidence="5 7" id="KW-0472">Membrane</keyword>
<evidence type="ECO:0008006" key="12">
    <source>
        <dbReference type="Google" id="ProtNLM"/>
    </source>
</evidence>
<evidence type="ECO:0000256" key="7">
    <source>
        <dbReference type="SAM" id="Phobius"/>
    </source>
</evidence>
<dbReference type="PANTHER" id="PTHR30572">
    <property type="entry name" value="MEMBRANE COMPONENT OF TRANSPORTER-RELATED"/>
    <property type="match status" value="1"/>
</dbReference>
<keyword evidence="3 7" id="KW-0812">Transmembrane</keyword>
<evidence type="ECO:0000259" key="8">
    <source>
        <dbReference type="Pfam" id="PF02687"/>
    </source>
</evidence>
<dbReference type="PANTHER" id="PTHR30572:SF4">
    <property type="entry name" value="ABC TRANSPORTER PERMEASE YTRF"/>
    <property type="match status" value="1"/>
</dbReference>
<dbReference type="Pfam" id="PF12704">
    <property type="entry name" value="MacB_PCD"/>
    <property type="match status" value="1"/>
</dbReference>
<evidence type="ECO:0000313" key="10">
    <source>
        <dbReference type="EMBL" id="AEB10047.1"/>
    </source>
</evidence>
<evidence type="ECO:0000259" key="9">
    <source>
        <dbReference type="Pfam" id="PF12704"/>
    </source>
</evidence>
<evidence type="ECO:0000256" key="3">
    <source>
        <dbReference type="ARBA" id="ARBA00022692"/>
    </source>
</evidence>
<dbReference type="Proteomes" id="UP000000483">
    <property type="component" value="Chromosome"/>
</dbReference>
<comment type="subcellular location">
    <subcellularLocation>
        <location evidence="1">Cell membrane</location>
        <topology evidence="1">Multi-pass membrane protein</topology>
    </subcellularLocation>
</comment>
<proteinExistence type="inferred from homology"/>
<sequence>MRFGKCLRTAAVSLWIHKLRSFLTVLGVVIGVSAVVLVWGLGAGARMVVAQQISGAGAGLLMIISGATSKGGWRMAMGTAPSLTMGDVQAIGKEIPEVEHAVPVWGEVAQVVFSPLNWSTMILGTTSEFAQLRNVDLVAGRFFNASECHRGAKVCVLGYTVAQNLCRGKNPIGQTLRINNIPFVLIGIMAPKGRTPDGRDQDDMVLAPLETTQKSLFGTALPGVVKFVLVSVADPTKLDTAQSKIDNLLTQRHRIRPGFEKDFSIRNLTEILKTWEIAITTMTWLLWGVALISLLVGGIGIMNIMLVSVKERTAEIGLRMAVGADPWDIMLQFLMEAVVLSVSGGFVGVVLGATLAQFIGRLSGWPIHFSLVPALTALLISMAVGVCFGFVPARQAARLHPMDTLRYG</sequence>
<organism evidence="10 11">
    <name type="scientific">Desulfobacca acetoxidans (strain ATCC 700848 / DSM 11109 / ASRB2)</name>
    <dbReference type="NCBI Taxonomy" id="880072"/>
    <lineage>
        <taxon>Bacteria</taxon>
        <taxon>Pseudomonadati</taxon>
        <taxon>Thermodesulfobacteriota</taxon>
        <taxon>Desulfobaccia</taxon>
        <taxon>Desulfobaccales</taxon>
        <taxon>Desulfobaccaceae</taxon>
        <taxon>Desulfobacca</taxon>
    </lineage>
</organism>
<feature type="transmembrane region" description="Helical" evidence="7">
    <location>
        <begin position="329"/>
        <end position="355"/>
    </location>
</feature>
<dbReference type="HOGENOM" id="CLU_000604_8_0_7"/>
<evidence type="ECO:0000256" key="1">
    <source>
        <dbReference type="ARBA" id="ARBA00004651"/>
    </source>
</evidence>
<dbReference type="InterPro" id="IPR003838">
    <property type="entry name" value="ABC3_permease_C"/>
</dbReference>
<dbReference type="GO" id="GO:0022857">
    <property type="term" value="F:transmembrane transporter activity"/>
    <property type="evidence" value="ECO:0007669"/>
    <property type="project" value="TreeGrafter"/>
</dbReference>
<evidence type="ECO:0000313" key="11">
    <source>
        <dbReference type="Proteomes" id="UP000000483"/>
    </source>
</evidence>
<gene>
    <name evidence="10" type="ordered locus">Desac_2219</name>
</gene>
<reference evidence="11" key="2">
    <citation type="submission" date="2011-03" db="EMBL/GenBank/DDBJ databases">
        <title>The complete genome of Desulfobacca acetoxidans DSM 11109.</title>
        <authorList>
            <consortium name="US DOE Joint Genome Institute (JGI-PGF)"/>
            <person name="Lucas S."/>
            <person name="Copeland A."/>
            <person name="Lapidus A."/>
            <person name="Bruce D."/>
            <person name="Goodwin L."/>
            <person name="Pitluck S."/>
            <person name="Peters L."/>
            <person name="Kyrpides N."/>
            <person name="Mavromatis K."/>
            <person name="Ivanova N."/>
            <person name="Ovchinnikova G."/>
            <person name="Teshima H."/>
            <person name="Detter J.C."/>
            <person name="Han C."/>
            <person name="Land M."/>
            <person name="Hauser L."/>
            <person name="Markowitz V."/>
            <person name="Cheng J.-F."/>
            <person name="Hugenholtz P."/>
            <person name="Woyke T."/>
            <person name="Wu D."/>
            <person name="Spring S."/>
            <person name="Schueler E."/>
            <person name="Brambilla E."/>
            <person name="Klenk H.-P."/>
            <person name="Eisen J.A."/>
        </authorList>
    </citation>
    <scope>NUCLEOTIDE SEQUENCE [LARGE SCALE GENOMIC DNA]</scope>
    <source>
        <strain evidence="11">ATCC 700848 / DSM 11109 / ASRB2</strain>
    </source>
</reference>
<feature type="transmembrane region" description="Helical" evidence="7">
    <location>
        <begin position="284"/>
        <end position="309"/>
    </location>
</feature>
<dbReference type="InterPro" id="IPR050250">
    <property type="entry name" value="Macrolide_Exporter_MacB"/>
</dbReference>
<evidence type="ECO:0000256" key="4">
    <source>
        <dbReference type="ARBA" id="ARBA00022989"/>
    </source>
</evidence>
<protein>
    <recommendedName>
        <fullName evidence="12">FtsX-like permease family protein</fullName>
    </recommendedName>
</protein>
<dbReference type="OrthoDB" id="9802264at2"/>
<feature type="transmembrane region" description="Helical" evidence="7">
    <location>
        <begin position="367"/>
        <end position="391"/>
    </location>
</feature>
<evidence type="ECO:0000256" key="6">
    <source>
        <dbReference type="ARBA" id="ARBA00038076"/>
    </source>
</evidence>
<feature type="domain" description="MacB-like periplasmic core" evidence="9">
    <location>
        <begin position="21"/>
        <end position="247"/>
    </location>
</feature>
<dbReference type="GO" id="GO:0005886">
    <property type="term" value="C:plasma membrane"/>
    <property type="evidence" value="ECO:0007669"/>
    <property type="project" value="UniProtKB-SubCell"/>
</dbReference>
<reference evidence="10 11" key="1">
    <citation type="journal article" date="2011" name="Stand. Genomic Sci.">
        <title>Complete genome sequence of the acetate-degrading sulfate reducer Desulfobacca acetoxidans type strain (ASRB2).</title>
        <authorList>
            <person name="Goker M."/>
            <person name="Teshima H."/>
            <person name="Lapidus A."/>
            <person name="Nolan M."/>
            <person name="Lucas S."/>
            <person name="Hammon N."/>
            <person name="Deshpande S."/>
            <person name="Cheng J.F."/>
            <person name="Tapia R."/>
            <person name="Han C."/>
            <person name="Goodwin L."/>
            <person name="Pitluck S."/>
            <person name="Huntemann M."/>
            <person name="Liolios K."/>
            <person name="Ivanova N."/>
            <person name="Pagani I."/>
            <person name="Mavromatis K."/>
            <person name="Ovchinikova G."/>
            <person name="Pati A."/>
            <person name="Chen A."/>
            <person name="Palaniappan K."/>
            <person name="Land M."/>
            <person name="Hauser L."/>
            <person name="Brambilla E.M."/>
            <person name="Rohde M."/>
            <person name="Spring S."/>
            <person name="Detter J.C."/>
            <person name="Woyke T."/>
            <person name="Bristow J."/>
            <person name="Eisen J.A."/>
            <person name="Markowitz V."/>
            <person name="Hugenholtz P."/>
            <person name="Kyrpides N.C."/>
            <person name="Klenk H.P."/>
        </authorList>
    </citation>
    <scope>NUCLEOTIDE SEQUENCE [LARGE SCALE GENOMIC DNA]</scope>
    <source>
        <strain evidence="11">ATCC 700848 / DSM 11109 / ASRB2</strain>
    </source>
</reference>
<dbReference type="Pfam" id="PF02687">
    <property type="entry name" value="FtsX"/>
    <property type="match status" value="1"/>
</dbReference>
<dbReference type="eggNOG" id="COG0577">
    <property type="taxonomic scope" value="Bacteria"/>
</dbReference>
<dbReference type="RefSeq" id="WP_013707156.1">
    <property type="nucleotide sequence ID" value="NC_015388.1"/>
</dbReference>
<feature type="transmembrane region" description="Helical" evidence="7">
    <location>
        <begin position="21"/>
        <end position="42"/>
    </location>
</feature>
<feature type="domain" description="ABC3 transporter permease C-terminal" evidence="8">
    <location>
        <begin position="289"/>
        <end position="401"/>
    </location>
</feature>